<accession>A0A0V7ZCK7</accession>
<reference evidence="1 2" key="1">
    <citation type="journal article" date="2015" name="Genome Announc.">
        <title>Draft Genome of the Euendolithic (true boring) Cyanobacterium Mastigocoleus testarum strain BC008.</title>
        <authorList>
            <person name="Guida B.S."/>
            <person name="Garcia-Pichel F."/>
        </authorList>
    </citation>
    <scope>NUCLEOTIDE SEQUENCE [LARGE SCALE GENOMIC DNA]</scope>
    <source>
        <strain evidence="1 2">BC008</strain>
    </source>
</reference>
<dbReference type="EMBL" id="LMTZ01000161">
    <property type="protein sequence ID" value="KST62237.1"/>
    <property type="molecule type" value="Genomic_DNA"/>
</dbReference>
<gene>
    <name evidence="1" type="ORF">BC008_08690</name>
</gene>
<proteinExistence type="predicted"/>
<evidence type="ECO:0000313" key="1">
    <source>
        <dbReference type="EMBL" id="KST62237.1"/>
    </source>
</evidence>
<organism evidence="1 2">
    <name type="scientific">Mastigocoleus testarum BC008</name>
    <dbReference type="NCBI Taxonomy" id="371196"/>
    <lineage>
        <taxon>Bacteria</taxon>
        <taxon>Bacillati</taxon>
        <taxon>Cyanobacteriota</taxon>
        <taxon>Cyanophyceae</taxon>
        <taxon>Nostocales</taxon>
        <taxon>Hapalosiphonaceae</taxon>
        <taxon>Mastigocoleus</taxon>
    </lineage>
</organism>
<dbReference type="AlphaFoldDB" id="A0A0V7ZCK7"/>
<comment type="caution">
    <text evidence="1">The sequence shown here is derived from an EMBL/GenBank/DDBJ whole genome shotgun (WGS) entry which is preliminary data.</text>
</comment>
<keyword evidence="2" id="KW-1185">Reference proteome</keyword>
<dbReference type="Proteomes" id="UP000053372">
    <property type="component" value="Unassembled WGS sequence"/>
</dbReference>
<dbReference type="OrthoDB" id="486106at2"/>
<evidence type="ECO:0000313" key="2">
    <source>
        <dbReference type="Proteomes" id="UP000053372"/>
    </source>
</evidence>
<protein>
    <submittedName>
        <fullName evidence="1">Uncharacterized protein</fullName>
    </submittedName>
</protein>
<dbReference type="RefSeq" id="WP_027843508.1">
    <property type="nucleotide sequence ID" value="NZ_LMTZ01000161.1"/>
</dbReference>
<name>A0A0V7ZCK7_9CYAN</name>
<sequence>MKIEKSEIRIRIKGEENNKDLVLAKYLNSEKTPYKTKEMVMMALSAYWLPFAYKDKFGTVDRECILSCLYLLNLQRDYLLQMLGRESNGDVTELVSENIQQEKVISVSEDIQQEIKNELDILEEPKEGWFSPF</sequence>